<feature type="compositionally biased region" description="Low complexity" evidence="1">
    <location>
        <begin position="362"/>
        <end position="392"/>
    </location>
</feature>
<sequence length="426" mass="46732">MTVAMLAFTSCGRHPNNATVTNHTGSALKQESANVENQDATASPKEEEIVEAPLYIVENLNMTDETISLYSVDEDKQIRYNYNMTTRFLDKFGTNSVWASFTNGTVVTIGDFLPASGALESVQKSGDVWIFDDISKYKLEPERGLITIDGKNYKITDKTKVYSDNLKIQASDIGEDDIITVVGQEKEVISIAVTTGHGYFKLTNTSLFDGSMIFIGKKIVSTVYGDELIEVPEGTYNITVANNGWGGTGEYSVARNATTVINLEDLKGEGPSFCLLTFLVTVPDTYVFLDGKQVDVTEPQKVQYGSHKLVVQCDGYTSWNKTLVVNSESATITLEMETDTGETTEQSVTNNTQNNEQADTSNTANQLPNQTTNQTTNQATNGTTNNSVNRNNSPEKESAGSTLKDNYDYEVDYLSTISDLISNLMN</sequence>
<name>A0A927YPN3_9FIRM</name>
<reference evidence="2" key="1">
    <citation type="submission" date="2019-04" db="EMBL/GenBank/DDBJ databases">
        <title>Evolution of Biomass-Degrading Anaerobic Consortia Revealed by Metagenomics.</title>
        <authorList>
            <person name="Peng X."/>
        </authorList>
    </citation>
    <scope>NUCLEOTIDE SEQUENCE</scope>
    <source>
        <strain evidence="2">SIG311</strain>
    </source>
</reference>
<accession>A0A927YPN3</accession>
<organism evidence="2 3">
    <name type="scientific">Pseudobutyrivibrio ruminis</name>
    <dbReference type="NCBI Taxonomy" id="46206"/>
    <lineage>
        <taxon>Bacteria</taxon>
        <taxon>Bacillati</taxon>
        <taxon>Bacillota</taxon>
        <taxon>Clostridia</taxon>
        <taxon>Lachnospirales</taxon>
        <taxon>Lachnospiraceae</taxon>
        <taxon>Pseudobutyrivibrio</taxon>
    </lineage>
</organism>
<dbReference type="Proteomes" id="UP000766246">
    <property type="component" value="Unassembled WGS sequence"/>
</dbReference>
<gene>
    <name evidence="2" type="ORF">E7272_01810</name>
</gene>
<dbReference type="AlphaFoldDB" id="A0A927YPN3"/>
<dbReference type="EMBL" id="SVER01000003">
    <property type="protein sequence ID" value="MBE5918556.1"/>
    <property type="molecule type" value="Genomic_DNA"/>
</dbReference>
<proteinExistence type="predicted"/>
<evidence type="ECO:0008006" key="4">
    <source>
        <dbReference type="Google" id="ProtNLM"/>
    </source>
</evidence>
<evidence type="ECO:0000313" key="3">
    <source>
        <dbReference type="Proteomes" id="UP000766246"/>
    </source>
</evidence>
<evidence type="ECO:0000313" key="2">
    <source>
        <dbReference type="EMBL" id="MBE5918556.1"/>
    </source>
</evidence>
<feature type="compositionally biased region" description="Polar residues" evidence="1">
    <location>
        <begin position="343"/>
        <end position="361"/>
    </location>
</feature>
<feature type="region of interest" description="Disordered" evidence="1">
    <location>
        <begin position="337"/>
        <end position="403"/>
    </location>
</feature>
<comment type="caution">
    <text evidence="2">The sequence shown here is derived from an EMBL/GenBank/DDBJ whole genome shotgun (WGS) entry which is preliminary data.</text>
</comment>
<evidence type="ECO:0000256" key="1">
    <source>
        <dbReference type="SAM" id="MobiDB-lite"/>
    </source>
</evidence>
<protein>
    <recommendedName>
        <fullName evidence="4">PEGA domain-containing protein</fullName>
    </recommendedName>
</protein>